<dbReference type="EMBL" id="JAIWYP010000006">
    <property type="protein sequence ID" value="KAH3805758.1"/>
    <property type="molecule type" value="Genomic_DNA"/>
</dbReference>
<evidence type="ECO:0000313" key="1">
    <source>
        <dbReference type="EMBL" id="KAH3805758.1"/>
    </source>
</evidence>
<dbReference type="Proteomes" id="UP000828390">
    <property type="component" value="Unassembled WGS sequence"/>
</dbReference>
<dbReference type="PANTHER" id="PTHR46534:SF1">
    <property type="entry name" value="IGGFC-BINDING PROTEIN N-TERMINAL DOMAIN-CONTAINING PROTEIN"/>
    <property type="match status" value="1"/>
</dbReference>
<gene>
    <name evidence="1" type="ORF">DPMN_134065</name>
</gene>
<keyword evidence="2" id="KW-1185">Reference proteome</keyword>
<name>A0A9D4JEK4_DREPO</name>
<dbReference type="AlphaFoldDB" id="A0A9D4JEK4"/>
<reference evidence="1" key="2">
    <citation type="submission" date="2020-11" db="EMBL/GenBank/DDBJ databases">
        <authorList>
            <person name="McCartney M.A."/>
            <person name="Auch B."/>
            <person name="Kono T."/>
            <person name="Mallez S."/>
            <person name="Becker A."/>
            <person name="Gohl D.M."/>
            <person name="Silverstein K.A.T."/>
            <person name="Koren S."/>
            <person name="Bechman K.B."/>
            <person name="Herman A."/>
            <person name="Abrahante J.E."/>
            <person name="Garbe J."/>
        </authorList>
    </citation>
    <scope>NUCLEOTIDE SEQUENCE</scope>
    <source>
        <strain evidence="1">Duluth1</strain>
        <tissue evidence="1">Whole animal</tissue>
    </source>
</reference>
<sequence>MLSVVSYTPDYYGYPSQFIVISPFENTEVNISFPNGTSISKTLNWLYVYQETALNSDLTGTIIMSSKPVSVTLFLDGKSPRDQLVDTAHVEPPFNEYTVLTFRVTSGYHVMKSTEEHVLFGLIVFGMTSSAAYGFPAGINFDFSSNEQRMCYSCDDMSDLKLCDTVQKCLPTKVYLQEVKGDLFVLTAAMFPPLLSAKQCDHVIKASCAVLKILLNMVVPYQDASPVAVKTSVTPTARWDIRLQS</sequence>
<evidence type="ECO:0000313" key="2">
    <source>
        <dbReference type="Proteomes" id="UP000828390"/>
    </source>
</evidence>
<accession>A0A9D4JEK4</accession>
<comment type="caution">
    <text evidence="1">The sequence shown here is derived from an EMBL/GenBank/DDBJ whole genome shotgun (WGS) entry which is preliminary data.</text>
</comment>
<organism evidence="1 2">
    <name type="scientific">Dreissena polymorpha</name>
    <name type="common">Zebra mussel</name>
    <name type="synonym">Mytilus polymorpha</name>
    <dbReference type="NCBI Taxonomy" id="45954"/>
    <lineage>
        <taxon>Eukaryota</taxon>
        <taxon>Metazoa</taxon>
        <taxon>Spiralia</taxon>
        <taxon>Lophotrochozoa</taxon>
        <taxon>Mollusca</taxon>
        <taxon>Bivalvia</taxon>
        <taxon>Autobranchia</taxon>
        <taxon>Heteroconchia</taxon>
        <taxon>Euheterodonta</taxon>
        <taxon>Imparidentia</taxon>
        <taxon>Neoheterodontei</taxon>
        <taxon>Myida</taxon>
        <taxon>Dreissenoidea</taxon>
        <taxon>Dreissenidae</taxon>
        <taxon>Dreissena</taxon>
    </lineage>
</organism>
<proteinExistence type="predicted"/>
<protein>
    <submittedName>
        <fullName evidence="1">Uncharacterized protein</fullName>
    </submittedName>
</protein>
<reference evidence="1" key="1">
    <citation type="journal article" date="2019" name="bioRxiv">
        <title>The Genome of the Zebra Mussel, Dreissena polymorpha: A Resource for Invasive Species Research.</title>
        <authorList>
            <person name="McCartney M.A."/>
            <person name="Auch B."/>
            <person name="Kono T."/>
            <person name="Mallez S."/>
            <person name="Zhang Y."/>
            <person name="Obille A."/>
            <person name="Becker A."/>
            <person name="Abrahante J.E."/>
            <person name="Garbe J."/>
            <person name="Badalamenti J.P."/>
            <person name="Herman A."/>
            <person name="Mangelson H."/>
            <person name="Liachko I."/>
            <person name="Sullivan S."/>
            <person name="Sone E.D."/>
            <person name="Koren S."/>
            <person name="Silverstein K.A.T."/>
            <person name="Beckman K.B."/>
            <person name="Gohl D.M."/>
        </authorList>
    </citation>
    <scope>NUCLEOTIDE SEQUENCE</scope>
    <source>
        <strain evidence="1">Duluth1</strain>
        <tissue evidence="1">Whole animal</tissue>
    </source>
</reference>
<dbReference type="PANTHER" id="PTHR46534">
    <property type="entry name" value="IGGFC_BINDING DOMAIN-CONTAINING PROTEIN"/>
    <property type="match status" value="1"/>
</dbReference>